<dbReference type="InterPro" id="IPR039422">
    <property type="entry name" value="MarR/SlyA-like"/>
</dbReference>
<evidence type="ECO:0000259" key="1">
    <source>
        <dbReference type="PROSITE" id="PS50995"/>
    </source>
</evidence>
<protein>
    <submittedName>
        <fullName evidence="2">Transcriptional regulator, MarR family</fullName>
    </submittedName>
</protein>
<dbReference type="Gene3D" id="1.10.10.10">
    <property type="entry name" value="Winged helix-like DNA-binding domain superfamily/Winged helix DNA-binding domain"/>
    <property type="match status" value="1"/>
</dbReference>
<name>A0A0N9XJR3_MYCFO</name>
<dbReference type="STRING" id="1766.XA26_45560"/>
<dbReference type="RefSeq" id="WP_054603035.1">
    <property type="nucleotide sequence ID" value="NZ_JASWDF010000009.1"/>
</dbReference>
<evidence type="ECO:0000313" key="3">
    <source>
        <dbReference type="Proteomes" id="UP000057134"/>
    </source>
</evidence>
<dbReference type="AlphaFoldDB" id="A0A0N9XJR3"/>
<gene>
    <name evidence="2" type="ORF">XA26_45560</name>
</gene>
<dbReference type="PANTHER" id="PTHR33164:SF57">
    <property type="entry name" value="MARR-FAMILY TRANSCRIPTIONAL REGULATOR"/>
    <property type="match status" value="1"/>
</dbReference>
<dbReference type="PROSITE" id="PS50995">
    <property type="entry name" value="HTH_MARR_2"/>
    <property type="match status" value="1"/>
</dbReference>
<dbReference type="PANTHER" id="PTHR33164">
    <property type="entry name" value="TRANSCRIPTIONAL REGULATOR, MARR FAMILY"/>
    <property type="match status" value="1"/>
</dbReference>
<dbReference type="Proteomes" id="UP000057134">
    <property type="component" value="Chromosome"/>
</dbReference>
<dbReference type="Pfam" id="PF01047">
    <property type="entry name" value="MarR"/>
    <property type="match status" value="1"/>
</dbReference>
<dbReference type="KEGG" id="mft:XA26_45560"/>
<dbReference type="GO" id="GO:0003700">
    <property type="term" value="F:DNA-binding transcription factor activity"/>
    <property type="evidence" value="ECO:0007669"/>
    <property type="project" value="InterPro"/>
</dbReference>
<keyword evidence="3" id="KW-1185">Reference proteome</keyword>
<sequence>MPAKRKMDSVDSISATLARIVRLNLSRSAFKRQATTADAELSQPSYALLRVLIDEGPQPTGRLAKMAHMDVGMTTRRVQALVKAGLVTRQADLDDGRISIVTVTDAGRKAATALQDLRREHLARALSGWSAADLQELDRLLARFLDDTKQTPIVEY</sequence>
<dbReference type="GO" id="GO:0006950">
    <property type="term" value="P:response to stress"/>
    <property type="evidence" value="ECO:0007669"/>
    <property type="project" value="TreeGrafter"/>
</dbReference>
<dbReference type="EMBL" id="CP011269">
    <property type="protein sequence ID" value="ALI28356.1"/>
    <property type="molecule type" value="Genomic_DNA"/>
</dbReference>
<dbReference type="PATRIC" id="fig|1766.6.peg.4527"/>
<organism evidence="2 3">
    <name type="scientific">Mycolicibacterium fortuitum</name>
    <name type="common">Mycobacterium fortuitum</name>
    <dbReference type="NCBI Taxonomy" id="1766"/>
    <lineage>
        <taxon>Bacteria</taxon>
        <taxon>Bacillati</taxon>
        <taxon>Actinomycetota</taxon>
        <taxon>Actinomycetes</taxon>
        <taxon>Mycobacteriales</taxon>
        <taxon>Mycobacteriaceae</taxon>
        <taxon>Mycolicibacterium</taxon>
    </lineage>
</organism>
<feature type="domain" description="HTH marR-type" evidence="1">
    <location>
        <begin position="10"/>
        <end position="146"/>
    </location>
</feature>
<dbReference type="InterPro" id="IPR036388">
    <property type="entry name" value="WH-like_DNA-bd_sf"/>
</dbReference>
<dbReference type="InterPro" id="IPR000835">
    <property type="entry name" value="HTH_MarR-typ"/>
</dbReference>
<accession>A0A0N9XJR3</accession>
<proteinExistence type="predicted"/>
<dbReference type="SUPFAM" id="SSF46785">
    <property type="entry name" value="Winged helix' DNA-binding domain"/>
    <property type="match status" value="1"/>
</dbReference>
<dbReference type="SMART" id="SM00347">
    <property type="entry name" value="HTH_MARR"/>
    <property type="match status" value="1"/>
</dbReference>
<evidence type="ECO:0000313" key="2">
    <source>
        <dbReference type="EMBL" id="ALI28356.1"/>
    </source>
</evidence>
<reference evidence="2 3" key="1">
    <citation type="journal article" date="2015" name="MBio">
        <title>Enzymatic Degradation of Phenazines Can Generate Energy and Protect Sensitive Organisms from Toxicity.</title>
        <authorList>
            <person name="Costa K.C."/>
            <person name="Bergkessel M."/>
            <person name="Saunders S."/>
            <person name="Korlach J."/>
            <person name="Newman D.K."/>
        </authorList>
    </citation>
    <scope>NUCLEOTIDE SEQUENCE [LARGE SCALE GENOMIC DNA]</scope>
    <source>
        <strain evidence="2 3">CT6</strain>
    </source>
</reference>
<dbReference type="InterPro" id="IPR036390">
    <property type="entry name" value="WH_DNA-bd_sf"/>
</dbReference>